<evidence type="ECO:0000313" key="8">
    <source>
        <dbReference type="Proteomes" id="UP001371305"/>
    </source>
</evidence>
<evidence type="ECO:0000256" key="5">
    <source>
        <dbReference type="SAM" id="MobiDB-lite"/>
    </source>
</evidence>
<proteinExistence type="predicted"/>
<accession>A0ABU9AX63</accession>
<gene>
    <name evidence="7" type="ORF">WKV53_17695</name>
</gene>
<name>A0ABU9AX63_9BACT</name>
<feature type="signal peptide" evidence="6">
    <location>
        <begin position="1"/>
        <end position="31"/>
    </location>
</feature>
<evidence type="ECO:0000313" key="7">
    <source>
        <dbReference type="EMBL" id="MEK7952349.1"/>
    </source>
</evidence>
<dbReference type="Pfam" id="PF18884">
    <property type="entry name" value="TSP3_bac"/>
    <property type="match status" value="4"/>
</dbReference>
<feature type="region of interest" description="Disordered" evidence="5">
    <location>
        <begin position="704"/>
        <end position="738"/>
    </location>
</feature>
<evidence type="ECO:0000256" key="6">
    <source>
        <dbReference type="SAM" id="SignalP"/>
    </source>
</evidence>
<evidence type="ECO:0000256" key="3">
    <source>
        <dbReference type="ARBA" id="ARBA00022729"/>
    </source>
</evidence>
<dbReference type="PROSITE" id="PS00018">
    <property type="entry name" value="EF_HAND_1"/>
    <property type="match status" value="1"/>
</dbReference>
<evidence type="ECO:0008006" key="9">
    <source>
        <dbReference type="Google" id="ProtNLM"/>
    </source>
</evidence>
<feature type="region of interest" description="Disordered" evidence="5">
    <location>
        <begin position="268"/>
        <end position="385"/>
    </location>
</feature>
<sequence>MNRTRPKNNSPRRLTIAISHVLALSGGLAGATDFPIGVSFAENAAYLLGAAESAGAPGYEQVNWNNRGRWGNPVALNDNTGATTAVTLKWDATGIWANNANETLGGNNKLMKGYLDSNGAAITNAFNGVFGTDDDKPTILVTGLDAWMTAKGLTSFSVVIYADGDSAAGDRATKVWLANADTANPVNGDPGLGSDLTSRIDIVDNSNWGTNPTFTRVTGASGAGNYTIFSGLTAGSFYIRLDEAGTNPFRCPINGFQIIGTNAPLIADSDGDGMPDSWEINHGLNPNDNGSIVFNNGASGDPDGDGRTNVQEYNGGINSTDPQDADSDDDKLNDGGEAAAGTNPLDPDSDDDSLPDGWEVTYSLNPLDDGTVNANNGPNGDPDGEGLLNYDEFIRGTNPRDANTDHDGYDDFVEDKAGTWGGITATGTDPTKADTDNDGIIDGNENPDVAYVAGVTSGTDPNLADTDGDGTTDRWEFLLGTNPKLDSSNLPTVAVNNPSFEVPEAPGTFFNGVATGWTFVNGPAANDTFVESLTSIGVTGGQGAQYAGIQEIGAYLYQDTGVAFAPNTTYLIDLAGGYRNGYPTGVVEFGFFSSNAIGTAIPGYTGRIDENGALTASGNPDADNVINKLRDASCLATIGTGSLARPASLVTGSTPPPGNLVVFIRHASGDRVMFDNVRILAVPNSLDSDGDSLPDAWEVANRLDPRSSTGVNGSAGDPDGDGFSNAAELAAGSNPKDATSTPVVAAPVVISSGFNGAAFELTVTNLTLSKSYVLARGTNLTGFSPVGSPVTGATIHTFSDPTPPAVKAFYRIEEAP</sequence>
<keyword evidence="2" id="KW-0964">Secreted</keyword>
<evidence type="ECO:0000256" key="1">
    <source>
        <dbReference type="ARBA" id="ARBA00004613"/>
    </source>
</evidence>
<dbReference type="InterPro" id="IPR053180">
    <property type="entry name" value="Ca-binding_acidic-repeat"/>
</dbReference>
<keyword evidence="4" id="KW-0106">Calcium</keyword>
<feature type="chain" id="PRO_5047299865" description="SD-repeat containing protein B domain-containing protein" evidence="6">
    <location>
        <begin position="32"/>
        <end position="816"/>
    </location>
</feature>
<protein>
    <recommendedName>
        <fullName evidence="9">SD-repeat containing protein B domain-containing protein</fullName>
    </recommendedName>
</protein>
<keyword evidence="3 6" id="KW-0732">Signal</keyword>
<reference evidence="7 8" key="1">
    <citation type="submission" date="2024-04" db="EMBL/GenBank/DDBJ databases">
        <title>Luteolibacter sp. isolated from soil.</title>
        <authorList>
            <person name="An J."/>
        </authorList>
    </citation>
    <scope>NUCLEOTIDE SEQUENCE [LARGE SCALE GENOMIC DNA]</scope>
    <source>
        <strain evidence="7 8">Y139</strain>
    </source>
</reference>
<feature type="compositionally biased region" description="Polar residues" evidence="5">
    <location>
        <begin position="284"/>
        <end position="298"/>
    </location>
</feature>
<keyword evidence="8" id="KW-1185">Reference proteome</keyword>
<dbReference type="PANTHER" id="PTHR37467">
    <property type="entry name" value="EXPORTED CALCIUM-BINDING GLYCOPROTEIN-RELATED"/>
    <property type="match status" value="1"/>
</dbReference>
<dbReference type="Proteomes" id="UP001371305">
    <property type="component" value="Unassembled WGS sequence"/>
</dbReference>
<dbReference type="InterPro" id="IPR018247">
    <property type="entry name" value="EF_Hand_1_Ca_BS"/>
</dbReference>
<dbReference type="EMBL" id="JBBUKT010000007">
    <property type="protein sequence ID" value="MEK7952349.1"/>
    <property type="molecule type" value="Genomic_DNA"/>
</dbReference>
<dbReference type="PANTHER" id="PTHR37467:SF1">
    <property type="entry name" value="EXPORTED CALCIUM-BINDING GLYCOPROTEIN"/>
    <property type="match status" value="1"/>
</dbReference>
<feature type="compositionally biased region" description="Polar residues" evidence="5">
    <location>
        <begin position="308"/>
        <end position="320"/>
    </location>
</feature>
<evidence type="ECO:0000256" key="4">
    <source>
        <dbReference type="ARBA" id="ARBA00022837"/>
    </source>
</evidence>
<comment type="caution">
    <text evidence="7">The sequence shown here is derived from an EMBL/GenBank/DDBJ whole genome shotgun (WGS) entry which is preliminary data.</text>
</comment>
<dbReference type="InterPro" id="IPR059100">
    <property type="entry name" value="TSP3_bac"/>
</dbReference>
<evidence type="ECO:0000256" key="2">
    <source>
        <dbReference type="ARBA" id="ARBA00022525"/>
    </source>
</evidence>
<organism evidence="7 8">
    <name type="scientific">Luteolibacter soli</name>
    <dbReference type="NCBI Taxonomy" id="3135280"/>
    <lineage>
        <taxon>Bacteria</taxon>
        <taxon>Pseudomonadati</taxon>
        <taxon>Verrucomicrobiota</taxon>
        <taxon>Verrucomicrobiia</taxon>
        <taxon>Verrucomicrobiales</taxon>
        <taxon>Verrucomicrobiaceae</taxon>
        <taxon>Luteolibacter</taxon>
    </lineage>
</organism>
<dbReference type="RefSeq" id="WP_341406107.1">
    <property type="nucleotide sequence ID" value="NZ_JBBUKT010000007.1"/>
</dbReference>
<comment type="subcellular location">
    <subcellularLocation>
        <location evidence="1">Secreted</location>
    </subcellularLocation>
</comment>